<keyword evidence="9" id="KW-1185">Reference proteome</keyword>
<keyword evidence="4" id="KW-0469">Meiosis</keyword>
<evidence type="ECO:0000256" key="4">
    <source>
        <dbReference type="ARBA" id="ARBA00023254"/>
    </source>
</evidence>
<evidence type="ECO:0000256" key="5">
    <source>
        <dbReference type="SAM" id="Coils"/>
    </source>
</evidence>
<feature type="region of interest" description="Disordered" evidence="6">
    <location>
        <begin position="503"/>
        <end position="549"/>
    </location>
</feature>
<dbReference type="PANTHER" id="PTHR22663">
    <property type="entry name" value="RING FINGER PROTEIN NARYA-RELATED"/>
    <property type="match status" value="1"/>
</dbReference>
<feature type="compositionally biased region" description="Low complexity" evidence="6">
    <location>
        <begin position="508"/>
        <end position="539"/>
    </location>
</feature>
<dbReference type="GO" id="GO:0019789">
    <property type="term" value="F:SUMO transferase activity"/>
    <property type="evidence" value="ECO:0007669"/>
    <property type="project" value="InterPro"/>
</dbReference>
<keyword evidence="3" id="KW-0862">Zinc</keyword>
<dbReference type="GeneTree" id="ENSGT00740000115581"/>
<dbReference type="GO" id="GO:0007129">
    <property type="term" value="P:homologous chromosome pairing at meiosis"/>
    <property type="evidence" value="ECO:0007669"/>
    <property type="project" value="TreeGrafter"/>
</dbReference>
<organism evidence="8 9">
    <name type="scientific">Taeniopygia guttata</name>
    <name type="common">Zebra finch</name>
    <name type="synonym">Poephila guttata</name>
    <dbReference type="NCBI Taxonomy" id="59729"/>
    <lineage>
        <taxon>Eukaryota</taxon>
        <taxon>Metazoa</taxon>
        <taxon>Chordata</taxon>
        <taxon>Craniata</taxon>
        <taxon>Vertebrata</taxon>
        <taxon>Euteleostomi</taxon>
        <taxon>Archelosauria</taxon>
        <taxon>Archosauria</taxon>
        <taxon>Dinosauria</taxon>
        <taxon>Saurischia</taxon>
        <taxon>Theropoda</taxon>
        <taxon>Coelurosauria</taxon>
        <taxon>Aves</taxon>
        <taxon>Neognathae</taxon>
        <taxon>Neoaves</taxon>
        <taxon>Telluraves</taxon>
        <taxon>Australaves</taxon>
        <taxon>Passeriformes</taxon>
        <taxon>Passeroidea</taxon>
        <taxon>Estrildidae</taxon>
        <taxon>Estrildinae</taxon>
        <taxon>Taeniopygia</taxon>
    </lineage>
</organism>
<feature type="coiled-coil region" evidence="5">
    <location>
        <begin position="445"/>
        <end position="472"/>
    </location>
</feature>
<dbReference type="AlphaFoldDB" id="A0A674GB42"/>
<dbReference type="GO" id="GO:0007131">
    <property type="term" value="P:reciprocal meiotic recombination"/>
    <property type="evidence" value="ECO:0007669"/>
    <property type="project" value="InterPro"/>
</dbReference>
<dbReference type="SMART" id="SM00184">
    <property type="entry name" value="RING"/>
    <property type="match status" value="1"/>
</dbReference>
<feature type="region of interest" description="Disordered" evidence="6">
    <location>
        <begin position="564"/>
        <end position="601"/>
    </location>
</feature>
<evidence type="ECO:0000256" key="6">
    <source>
        <dbReference type="SAM" id="MobiDB-lite"/>
    </source>
</evidence>
<dbReference type="InterPro" id="IPR001841">
    <property type="entry name" value="Znf_RING"/>
</dbReference>
<protein>
    <recommendedName>
        <fullName evidence="7">RING-type domain-containing protein</fullName>
    </recommendedName>
</protein>
<dbReference type="GO" id="GO:0008270">
    <property type="term" value="F:zinc ion binding"/>
    <property type="evidence" value="ECO:0007669"/>
    <property type="project" value="UniProtKB-KW"/>
</dbReference>
<sequence length="601" mass="64647">KQHLPPRLPLSPPAITSPSPNPRPGVSPIGEEFPKFGGVGVFPAHLLPSFPNLQTAPLFHRPPPPAPIHRSLLSPGISSRTWGGSPRFIFWGGGPPAPFPALSIPETRRSSTSPPPQIFCHPSAIASPSQIQARGYLQLWGERGCPPKFFVGGFPLSFFPHSQPQNGSAIASLIPNPTSGYLKLGGGGNLPNFWGVVSALSPYLPPKNGVSLSPRPRTHLGGSAAREGPGALRRAPGVAPGVPPGSGLRGARAGGAPRAPGGRGAGNRKAPSSHSPPDAPLGKKAGKKRWEKWGGNLGKTGIWARGAPRGEKEKGRAPAGTPPNRPVLSEGRGDCANCPNCWGLSRVEAAPHPSPAMDWFHCSRCFRQDGARFAITNCGHILCEGCGGTDPCPVCGAACRYLPLSEQMRPQEKVFFKNPAAIALKHLDQITQVWRFQTAQVQLLLDLHRDRAQRAQAELEKAREELRERTRMFCHSLPSWELESLRRENEELRRMQISSQLSPAWHWSSRTSTPRPSPTQSVTPQPRRRQLSSQVVSRLPPLEPPQSRSTLGWQVGIAYRNSGTPLASGMVSPLAGTSEGQGSALRLARGGRSQWDLNPRP</sequence>
<feature type="region of interest" description="Disordered" evidence="6">
    <location>
        <begin position="210"/>
        <end position="328"/>
    </location>
</feature>
<keyword evidence="5" id="KW-0175">Coiled coil</keyword>
<feature type="region of interest" description="Disordered" evidence="6">
    <location>
        <begin position="1"/>
        <end position="30"/>
    </location>
</feature>
<feature type="compositionally biased region" description="Pro residues" evidence="6">
    <location>
        <begin position="1"/>
        <end position="12"/>
    </location>
</feature>
<dbReference type="GO" id="GO:0000795">
    <property type="term" value="C:synaptonemal complex"/>
    <property type="evidence" value="ECO:0007669"/>
    <property type="project" value="InterPro"/>
</dbReference>
<name>A0A674GB42_TAEGU</name>
<keyword evidence="1" id="KW-0479">Metal-binding</keyword>
<evidence type="ECO:0000256" key="3">
    <source>
        <dbReference type="ARBA" id="ARBA00022833"/>
    </source>
</evidence>
<evidence type="ECO:0000259" key="7">
    <source>
        <dbReference type="SMART" id="SM00184"/>
    </source>
</evidence>
<feature type="compositionally biased region" description="Low complexity" evidence="6">
    <location>
        <begin position="235"/>
        <end position="260"/>
    </location>
</feature>
<dbReference type="PANTHER" id="PTHR22663:SF29">
    <property type="entry name" value="RING FINGER PROTEIN 212B"/>
    <property type="match status" value="1"/>
</dbReference>
<evidence type="ECO:0000313" key="8">
    <source>
        <dbReference type="Ensembl" id="ENSTGUP00000019916.1"/>
    </source>
</evidence>
<proteinExistence type="predicted"/>
<accession>A0A674GB42</accession>
<dbReference type="InterPro" id="IPR042123">
    <property type="entry name" value="Zip3/RNF212-like"/>
</dbReference>
<feature type="domain" description="RING-type" evidence="7">
    <location>
        <begin position="362"/>
        <end position="395"/>
    </location>
</feature>
<evidence type="ECO:0000313" key="9">
    <source>
        <dbReference type="Proteomes" id="UP000007754"/>
    </source>
</evidence>
<dbReference type="CDD" id="cd16747">
    <property type="entry name" value="RING-HC_RNF212B"/>
    <property type="match status" value="1"/>
</dbReference>
<dbReference type="GO" id="GO:0016925">
    <property type="term" value="P:protein sumoylation"/>
    <property type="evidence" value="ECO:0007669"/>
    <property type="project" value="TreeGrafter"/>
</dbReference>
<dbReference type="InParanoid" id="A0A674GB42"/>
<evidence type="ECO:0000256" key="2">
    <source>
        <dbReference type="ARBA" id="ARBA00022771"/>
    </source>
</evidence>
<dbReference type="Ensembl" id="ENSTGUT00000031276.1">
    <property type="protein sequence ID" value="ENSTGUP00000019916.1"/>
    <property type="gene ID" value="ENSTGUG00000021259.1"/>
</dbReference>
<keyword evidence="2" id="KW-0863">Zinc-finger</keyword>
<gene>
    <name evidence="8" type="primary">RNF212B</name>
</gene>
<dbReference type="Proteomes" id="UP000007754">
    <property type="component" value="Unplaced"/>
</dbReference>
<reference evidence="8" key="1">
    <citation type="submission" date="2025-08" db="UniProtKB">
        <authorList>
            <consortium name="Ensembl"/>
        </authorList>
    </citation>
    <scope>IDENTIFICATION</scope>
</reference>
<reference evidence="8" key="2">
    <citation type="submission" date="2025-09" db="UniProtKB">
        <authorList>
            <consortium name="Ensembl"/>
        </authorList>
    </citation>
    <scope>IDENTIFICATION</scope>
</reference>
<evidence type="ECO:0000256" key="1">
    <source>
        <dbReference type="ARBA" id="ARBA00022723"/>
    </source>
</evidence>